<dbReference type="RefSeq" id="WP_243451381.1">
    <property type="nucleotide sequence ID" value="NZ_BLVP01000010.1"/>
</dbReference>
<dbReference type="SUPFAM" id="SSF53795">
    <property type="entry name" value="PEP carboxykinase-like"/>
    <property type="match status" value="1"/>
</dbReference>
<evidence type="ECO:0008006" key="3">
    <source>
        <dbReference type="Google" id="ProtNLM"/>
    </source>
</evidence>
<reference evidence="1 2" key="1">
    <citation type="submission" date="2020-05" db="EMBL/GenBank/DDBJ databases">
        <title>Draft genome sequence of Desulfovibrio psychrotolerans JS1T.</title>
        <authorList>
            <person name="Ueno A."/>
            <person name="Tamazawa S."/>
            <person name="Tamamura S."/>
            <person name="Murakami T."/>
            <person name="Kiyama T."/>
            <person name="Inomata H."/>
            <person name="Amano Y."/>
            <person name="Miyakawa K."/>
            <person name="Tamaki H."/>
            <person name="Naganuma T."/>
            <person name="Kaneko K."/>
        </authorList>
    </citation>
    <scope>NUCLEOTIDE SEQUENCE [LARGE SCALE GENOMIC DNA]</scope>
    <source>
        <strain evidence="1 2">JS1</strain>
    </source>
</reference>
<name>A0A7J0BXE0_9BACT</name>
<dbReference type="AlphaFoldDB" id="A0A7J0BXE0"/>
<evidence type="ECO:0000313" key="1">
    <source>
        <dbReference type="EMBL" id="GFM37841.1"/>
    </source>
</evidence>
<dbReference type="SUPFAM" id="SSF52540">
    <property type="entry name" value="P-loop containing nucleoside triphosphate hydrolases"/>
    <property type="match status" value="1"/>
</dbReference>
<proteinExistence type="predicted"/>
<dbReference type="InterPro" id="IPR027597">
    <property type="entry name" value="HprK-rel_B"/>
</dbReference>
<dbReference type="Gene3D" id="3.40.50.300">
    <property type="entry name" value="P-loop containing nucleotide triphosphate hydrolases"/>
    <property type="match status" value="1"/>
</dbReference>
<gene>
    <name evidence="1" type="ORF">DSM19430T_25250</name>
</gene>
<keyword evidence="2" id="KW-1185">Reference proteome</keyword>
<organism evidence="1 2">
    <name type="scientific">Desulfovibrio psychrotolerans</name>
    <dbReference type="NCBI Taxonomy" id="415242"/>
    <lineage>
        <taxon>Bacteria</taxon>
        <taxon>Pseudomonadati</taxon>
        <taxon>Thermodesulfobacteriota</taxon>
        <taxon>Desulfovibrionia</taxon>
        <taxon>Desulfovibrionales</taxon>
        <taxon>Desulfovibrionaceae</taxon>
        <taxon>Desulfovibrio</taxon>
    </lineage>
</organism>
<comment type="caution">
    <text evidence="1">The sequence shown here is derived from an EMBL/GenBank/DDBJ whole genome shotgun (WGS) entry which is preliminary data.</text>
</comment>
<protein>
    <recommendedName>
        <fullName evidence="3">HPr kinase</fullName>
    </recommendedName>
</protein>
<sequence>MTAATPNAAPTAHASLTDHMLAIRHTLPVHCGLLLRVGDLTISVRTNNDALATALRRYFSEFLEPETESGAPQTPPDILITAHETDDRELPFPLPGPFLVKTPDPGKAKIKEEWLDLPDGRIVRKRITGMHFLFGDAGNVAVGACLANDNQVINFINNRYLEHMLDRGCLLGHAAGVMHHGRGISLAGFSGMGKSTLALHLMSKGTTFVSNDRVLLRVNAEEPEGLPTMLGIPKQPRINPGTALHNPDLRDIIAPQDRERFLALSTTDLWHLEHKYDAIIEECYGKGRFALQAPMNALVILNWSRTGQPVAVNVVDPLTRRDLLPAFMKSTGLFYRPCSPDYTEPSESAYAQVLARTTVLEVTGGVDFDAAADICLSFMRTGSL</sequence>
<dbReference type="InterPro" id="IPR027417">
    <property type="entry name" value="P-loop_NTPase"/>
</dbReference>
<dbReference type="Proteomes" id="UP000503820">
    <property type="component" value="Unassembled WGS sequence"/>
</dbReference>
<accession>A0A7J0BXE0</accession>
<dbReference type="EMBL" id="BLVP01000010">
    <property type="protein sequence ID" value="GFM37841.1"/>
    <property type="molecule type" value="Genomic_DNA"/>
</dbReference>
<evidence type="ECO:0000313" key="2">
    <source>
        <dbReference type="Proteomes" id="UP000503820"/>
    </source>
</evidence>
<dbReference type="NCBIfam" id="TIGR04355">
    <property type="entry name" value="HprK_rel_B"/>
    <property type="match status" value="1"/>
</dbReference>